<dbReference type="Pfam" id="PF04898">
    <property type="entry name" value="Glu_syn_central"/>
    <property type="match status" value="1"/>
</dbReference>
<dbReference type="PANTHER" id="PTHR11938:SF133">
    <property type="entry name" value="GLUTAMATE SYNTHASE (NADH)"/>
    <property type="match status" value="1"/>
</dbReference>
<evidence type="ECO:0000256" key="7">
    <source>
        <dbReference type="ARBA" id="ARBA00022630"/>
    </source>
</evidence>
<evidence type="ECO:0000256" key="2">
    <source>
        <dbReference type="ARBA" id="ARBA00001927"/>
    </source>
</evidence>
<dbReference type="KEGG" id="sper:EW093_15520"/>
<feature type="domain" description="Glutamine amidotransferase type-2" evidence="21">
    <location>
        <begin position="17"/>
        <end position="410"/>
    </location>
</feature>
<evidence type="ECO:0000256" key="10">
    <source>
        <dbReference type="ARBA" id="ARBA00022827"/>
    </source>
</evidence>
<name>A0A5C1QFW8_9SPIO</name>
<evidence type="ECO:0000256" key="13">
    <source>
        <dbReference type="ARBA" id="ARBA00023004"/>
    </source>
</evidence>
<dbReference type="InterPro" id="IPR050711">
    <property type="entry name" value="ET-N_metabolism_enzyme"/>
</dbReference>
<evidence type="ECO:0000256" key="6">
    <source>
        <dbReference type="ARBA" id="ARBA00022605"/>
    </source>
</evidence>
<keyword evidence="15" id="KW-0314">Glutamate biosynthesis</keyword>
<dbReference type="PANTHER" id="PTHR11938">
    <property type="entry name" value="FAD NADPH DEHYDROGENASE/OXIDOREDUCTASE"/>
    <property type="match status" value="1"/>
</dbReference>
<evidence type="ECO:0000256" key="3">
    <source>
        <dbReference type="ARBA" id="ARBA00001974"/>
    </source>
</evidence>
<evidence type="ECO:0000256" key="4">
    <source>
        <dbReference type="ARBA" id="ARBA00009716"/>
    </source>
</evidence>
<comment type="cofactor">
    <cofactor evidence="1">
        <name>FMN</name>
        <dbReference type="ChEBI" id="CHEBI:58210"/>
    </cofactor>
</comment>
<dbReference type="PROSITE" id="PS51278">
    <property type="entry name" value="GATASE_TYPE_2"/>
    <property type="match status" value="1"/>
</dbReference>
<dbReference type="InterPro" id="IPR006982">
    <property type="entry name" value="Glu_synth_centr_N"/>
</dbReference>
<dbReference type="CDD" id="cd00713">
    <property type="entry name" value="GltS"/>
    <property type="match status" value="1"/>
</dbReference>
<evidence type="ECO:0000313" key="22">
    <source>
        <dbReference type="EMBL" id="QEN06040.1"/>
    </source>
</evidence>
<dbReference type="InterPro" id="IPR017932">
    <property type="entry name" value="GATase_2_dom"/>
</dbReference>
<dbReference type="EC" id="1.4.1.13" evidence="5"/>
<dbReference type="Proteomes" id="UP000323824">
    <property type="component" value="Chromosome"/>
</dbReference>
<dbReference type="Gene3D" id="3.60.20.10">
    <property type="entry name" value="Glutamine Phosphoribosylpyrophosphate, subunit 1, domain 1"/>
    <property type="match status" value="1"/>
</dbReference>
<evidence type="ECO:0000256" key="20">
    <source>
        <dbReference type="ARBA" id="ARBA00079921"/>
    </source>
</evidence>
<dbReference type="SUPFAM" id="SSF51395">
    <property type="entry name" value="FMN-linked oxidoreductases"/>
    <property type="match status" value="1"/>
</dbReference>
<gene>
    <name evidence="22" type="primary">gltB</name>
    <name evidence="22" type="ORF">EW093_15520</name>
</gene>
<dbReference type="InterPro" id="IPR036485">
    <property type="entry name" value="Glu_synth_asu_C_sf"/>
</dbReference>
<evidence type="ECO:0000256" key="16">
    <source>
        <dbReference type="ARBA" id="ARBA00023291"/>
    </source>
</evidence>
<keyword evidence="23" id="KW-1185">Reference proteome</keyword>
<dbReference type="InterPro" id="IPR002489">
    <property type="entry name" value="Glu_synth_asu_C"/>
</dbReference>
<keyword evidence="14" id="KW-0411">Iron-sulfur</keyword>
<dbReference type="FunFam" id="3.20.20.70:FF:000031">
    <property type="entry name" value="Glutamate synthase 1 [NADH]"/>
    <property type="match status" value="1"/>
</dbReference>
<evidence type="ECO:0000313" key="23">
    <source>
        <dbReference type="Proteomes" id="UP000323824"/>
    </source>
</evidence>
<keyword evidence="11" id="KW-0315">Glutamine amidotransferase</keyword>
<dbReference type="GO" id="GO:0004355">
    <property type="term" value="F:glutamate synthase (NADPH) activity"/>
    <property type="evidence" value="ECO:0007669"/>
    <property type="project" value="UniProtKB-EC"/>
</dbReference>
<dbReference type="GO" id="GO:0046872">
    <property type="term" value="F:metal ion binding"/>
    <property type="evidence" value="ECO:0007669"/>
    <property type="project" value="UniProtKB-KW"/>
</dbReference>
<keyword evidence="12 22" id="KW-0560">Oxidoreductase</keyword>
<dbReference type="SUPFAM" id="SSF69336">
    <property type="entry name" value="Alpha subunit of glutamate synthase, C-terminal domain"/>
    <property type="match status" value="1"/>
</dbReference>
<evidence type="ECO:0000256" key="1">
    <source>
        <dbReference type="ARBA" id="ARBA00001917"/>
    </source>
</evidence>
<keyword evidence="10" id="KW-0274">FAD</keyword>
<comment type="cofactor">
    <cofactor evidence="3">
        <name>FAD</name>
        <dbReference type="ChEBI" id="CHEBI:57692"/>
    </cofactor>
</comment>
<proteinExistence type="inferred from homology"/>
<dbReference type="OrthoDB" id="9758182at2"/>
<dbReference type="EMBL" id="CP035807">
    <property type="protein sequence ID" value="QEN06040.1"/>
    <property type="molecule type" value="Genomic_DNA"/>
</dbReference>
<keyword evidence="9" id="KW-0479">Metal-binding</keyword>
<dbReference type="InterPro" id="IPR002932">
    <property type="entry name" value="Glu_synthdom"/>
</dbReference>
<protein>
    <recommendedName>
        <fullName evidence="19">Glutamate synthase [NADPH] large chain</fullName>
        <ecNumber evidence="5">1.4.1.13</ecNumber>
    </recommendedName>
    <alternativeName>
        <fullName evidence="20">Glutamate synthase subunit alpha</fullName>
    </alternativeName>
</protein>
<dbReference type="NCBIfam" id="NF008730">
    <property type="entry name" value="PRK11750.1"/>
    <property type="match status" value="1"/>
</dbReference>
<dbReference type="FunFam" id="2.160.20.60:FF:000001">
    <property type="entry name" value="Glutamate synthase, large subunit"/>
    <property type="match status" value="1"/>
</dbReference>
<accession>A0A5C1QFW8</accession>
<sequence>MIKKQGLYDPAFEHDACGVGFIAKIDGERSHSIVQDGVQILCNLEHRGAVGGDMKTGDGAGMLLQMPHKFFNKVTDFTLPAEGSYGAGMLFLPIDSKRADEAVKLTEKILKEESVTILGWRDVPVNPDCLGEQALSVMPSFKQLFVSIGDLKGEELERKLYITRKVLENKANDNGFPQEEYYFPSFSSRTFIYKGMFVSAQFETFYPDLTDPDFESAIALVHQRYSTNTMPTWPLAQPFRYIAHNGEINTLRRNVNNMKAREATLDSPLFGEDLKRMYPIASSKGSDSAAFDNVYELLNQGGRSLEHSVMMMIPEAFGSKYHISEDKRSFYEYHSAVMEPWDGPAAMAFTDGTKIGATLDRSGLRPARYTITRDGKMILGSETGIIDVEPKNVLSKGRLAPGGMIVVDTSLNRVLTDREVKSVVSRRKPYRRWLEQNGIHLKGLLGTSGKIHVDSETLALRLRTFGYTMEDIQTIVAQMAVNSQEPLGSMGNDSSLAVLSERPQLLFNYFRQLFAQVTNPPIDPYRENLVMSLMSFVGQERNLLDETPEHCKQLKLKHPILTNDDIRRLRNTQNEDLNTATVSMLFRIDEKKGDLERAIDDLCKNVEKEVDKGNTFIILSDIGTTEHLAPIPSLLATSAVHHYLVRVGKRHLAGLIIESGEVREVHHFATLIGFGASAVNPHLVFESFNDLKERGYIPEDISISTAVDNYVNAVKKGILKVMSKMGISTLRSYRGAQIYEAVGLSTELIEKYFTNTPSKISGIGLESIERDVIERHTKAYSKNDTNTGRLHSGGKYSYRKFQDKHLFTPTAVINLQKAVREGNYDTFKKYSNEVNNVSENLCTLRGLLKFKESKAIDINEVEPASEIVKRFVSSAMSFGSISKEAHECMAIAMNRIGAMSNSGEGGEDENRYTPLANGDSAKSKVKQVASGRFGVTSHYLVNAEELQIKMAQGAKPGEGGQLPGHKVNEVIARVRHSTPGVMLISPPPHHDIYSIEDLSQLIFDLKNSNPDARVSVKLVSEVGVGTVAAGVAKGKADMVLISGSDGGTGASPLSSIKYAGSFWELGLAETQQTLVLNKLRDKIRVQVDGQIKTGRDVIIGAMLGAEEFGFGTTTLVTMGCIIMRKCHTNSCPVGIATQCETLRKRFNGKPENIINFMMFVAEEVREIMAELGFKKFEDLVGRVDLLEVNQAVKHFKTEGLDFSPILHKPIVPEGSAIRCTSKQEHDFSLSLDDGLIKQAKDALENGTPVVINQKIRNCNRTVGTTLSSEVAKRYGGKGLPDDTIKVKLDGVGGQSLGAFLSKGITFEIKGETNDFLGKGLSGGKIVLYPHDEISFTTRRNIIAGNVALFGATTGEAYINGMAGERFAVRNSGALAVVEGVGDHGCEYMTGGTVIVLGQTGVNFAAGMSGGVAYIFDENQLFDTHCNLEMVDIESVVDSKDQNFLRETILKHIEYTNSTVAKDLIKNWEESLPLFVKVMPLDYRRALEKIKAAEMQESDNSTLTEEVYN</sequence>
<dbReference type="FunFam" id="3.60.20.10:FF:000001">
    <property type="entry name" value="Glutamate synthase, large subunit"/>
    <property type="match status" value="1"/>
</dbReference>
<evidence type="ECO:0000259" key="21">
    <source>
        <dbReference type="PROSITE" id="PS51278"/>
    </source>
</evidence>
<keyword evidence="7" id="KW-0285">Flavoprotein</keyword>
<dbReference type="CDD" id="cd00982">
    <property type="entry name" value="gltB_C"/>
    <property type="match status" value="1"/>
</dbReference>
<keyword evidence="16" id="KW-0003">3Fe-4S</keyword>
<evidence type="ECO:0000256" key="9">
    <source>
        <dbReference type="ARBA" id="ARBA00022723"/>
    </source>
</evidence>
<evidence type="ECO:0000256" key="19">
    <source>
        <dbReference type="ARBA" id="ARBA00072108"/>
    </source>
</evidence>
<comment type="cofactor">
    <cofactor evidence="2">
        <name>[3Fe-4S] cluster</name>
        <dbReference type="ChEBI" id="CHEBI:21137"/>
    </cofactor>
</comment>
<evidence type="ECO:0000256" key="8">
    <source>
        <dbReference type="ARBA" id="ARBA00022643"/>
    </source>
</evidence>
<dbReference type="SUPFAM" id="SSF56235">
    <property type="entry name" value="N-terminal nucleophile aminohydrolases (Ntn hydrolases)"/>
    <property type="match status" value="1"/>
</dbReference>
<dbReference type="GO" id="GO:0019676">
    <property type="term" value="P:ammonia assimilation cycle"/>
    <property type="evidence" value="ECO:0007669"/>
    <property type="project" value="TreeGrafter"/>
</dbReference>
<dbReference type="GO" id="GO:0051538">
    <property type="term" value="F:3 iron, 4 sulfur cluster binding"/>
    <property type="evidence" value="ECO:0007669"/>
    <property type="project" value="UniProtKB-KW"/>
</dbReference>
<evidence type="ECO:0000256" key="5">
    <source>
        <dbReference type="ARBA" id="ARBA00012079"/>
    </source>
</evidence>
<keyword evidence="13" id="KW-0408">Iron</keyword>
<comment type="catalytic activity">
    <reaction evidence="18">
        <text>2 L-glutamate + NADP(+) = L-glutamine + 2-oxoglutarate + NADPH + H(+)</text>
        <dbReference type="Rhea" id="RHEA:15501"/>
        <dbReference type="ChEBI" id="CHEBI:15378"/>
        <dbReference type="ChEBI" id="CHEBI:16810"/>
        <dbReference type="ChEBI" id="CHEBI:29985"/>
        <dbReference type="ChEBI" id="CHEBI:57783"/>
        <dbReference type="ChEBI" id="CHEBI:58349"/>
        <dbReference type="ChEBI" id="CHEBI:58359"/>
        <dbReference type="EC" id="1.4.1.13"/>
    </reaction>
</comment>
<keyword evidence="6" id="KW-0028">Amino-acid biosynthesis</keyword>
<evidence type="ECO:0000256" key="12">
    <source>
        <dbReference type="ARBA" id="ARBA00023002"/>
    </source>
</evidence>
<dbReference type="Pfam" id="PF01493">
    <property type="entry name" value="GXGXG"/>
    <property type="match status" value="1"/>
</dbReference>
<evidence type="ECO:0000256" key="18">
    <source>
        <dbReference type="ARBA" id="ARBA00048151"/>
    </source>
</evidence>
<dbReference type="InterPro" id="IPR029055">
    <property type="entry name" value="Ntn_hydrolases_N"/>
</dbReference>
<comment type="pathway">
    <text evidence="17">Amino-acid biosynthesis; L-glutamate biosynthesis via GLT pathway; L-glutamate from 2-oxoglutarate and L-glutamine (NADP(+) route): step 1/1.</text>
</comment>
<keyword evidence="8" id="KW-0288">FMN</keyword>
<dbReference type="Gene3D" id="2.160.20.60">
    <property type="entry name" value="Glutamate synthase, alpha subunit, C-terminal domain"/>
    <property type="match status" value="1"/>
</dbReference>
<reference evidence="22 23" key="2">
    <citation type="submission" date="2019-09" db="EMBL/GenBank/DDBJ databases">
        <title>Complete Genome Sequence and Methylome Analysis of free living Spirochaetas.</title>
        <authorList>
            <person name="Leshcheva N."/>
            <person name="Mikheeva N."/>
        </authorList>
    </citation>
    <scope>NUCLEOTIDE SEQUENCE [LARGE SCALE GENOMIC DNA]</scope>
    <source>
        <strain evidence="22 23">P</strain>
    </source>
</reference>
<dbReference type="Pfam" id="PF01645">
    <property type="entry name" value="Glu_synthase"/>
    <property type="match status" value="1"/>
</dbReference>
<dbReference type="Pfam" id="PF00310">
    <property type="entry name" value="GATase_2"/>
    <property type="match status" value="1"/>
</dbReference>
<dbReference type="Gene3D" id="3.20.20.70">
    <property type="entry name" value="Aldolase class I"/>
    <property type="match status" value="2"/>
</dbReference>
<evidence type="ECO:0000256" key="15">
    <source>
        <dbReference type="ARBA" id="ARBA00023164"/>
    </source>
</evidence>
<evidence type="ECO:0000256" key="17">
    <source>
        <dbReference type="ARBA" id="ARBA00037898"/>
    </source>
</evidence>
<reference evidence="22 23" key="1">
    <citation type="submission" date="2019-02" db="EMBL/GenBank/DDBJ databases">
        <authorList>
            <person name="Fomenkov A."/>
            <person name="Dubinina G."/>
            <person name="Grabovich M."/>
            <person name="Vincze T."/>
            <person name="Roberts R.J."/>
        </authorList>
    </citation>
    <scope>NUCLEOTIDE SEQUENCE [LARGE SCALE GENOMIC DNA]</scope>
    <source>
        <strain evidence="22 23">P</strain>
    </source>
</reference>
<dbReference type="InterPro" id="IPR013785">
    <property type="entry name" value="Aldolase_TIM"/>
</dbReference>
<dbReference type="CDD" id="cd02808">
    <property type="entry name" value="GltS_FMN"/>
    <property type="match status" value="1"/>
</dbReference>
<evidence type="ECO:0000256" key="11">
    <source>
        <dbReference type="ARBA" id="ARBA00022962"/>
    </source>
</evidence>
<dbReference type="GO" id="GO:0006537">
    <property type="term" value="P:glutamate biosynthetic process"/>
    <property type="evidence" value="ECO:0007669"/>
    <property type="project" value="UniProtKB-KW"/>
</dbReference>
<organism evidence="22 23">
    <name type="scientific">Thiospirochaeta perfilievii</name>
    <dbReference type="NCBI Taxonomy" id="252967"/>
    <lineage>
        <taxon>Bacteria</taxon>
        <taxon>Pseudomonadati</taxon>
        <taxon>Spirochaetota</taxon>
        <taxon>Spirochaetia</taxon>
        <taxon>Spirochaetales</taxon>
        <taxon>Spirochaetaceae</taxon>
        <taxon>Thiospirochaeta</taxon>
    </lineage>
</organism>
<dbReference type="RefSeq" id="WP_149569274.1">
    <property type="nucleotide sequence ID" value="NZ_CP035807.1"/>
</dbReference>
<comment type="similarity">
    <text evidence="4">Belongs to the glutamate synthase family.</text>
</comment>
<evidence type="ECO:0000256" key="14">
    <source>
        <dbReference type="ARBA" id="ARBA00023014"/>
    </source>
</evidence>